<dbReference type="Gene3D" id="3.40.50.300">
    <property type="entry name" value="P-loop containing nucleotide triphosphate hydrolases"/>
    <property type="match status" value="1"/>
</dbReference>
<evidence type="ECO:0000313" key="7">
    <source>
        <dbReference type="Proteomes" id="UP000297348"/>
    </source>
</evidence>
<name>A0A4Z0J6E3_9LACO</name>
<keyword evidence="3" id="KW-0547">Nucleotide-binding</keyword>
<keyword evidence="4 6" id="KW-0067">ATP-binding</keyword>
<evidence type="ECO:0000256" key="4">
    <source>
        <dbReference type="ARBA" id="ARBA00022840"/>
    </source>
</evidence>
<dbReference type="Proteomes" id="UP000297348">
    <property type="component" value="Unassembled WGS sequence"/>
</dbReference>
<dbReference type="OrthoDB" id="9804819at2"/>
<evidence type="ECO:0000259" key="5">
    <source>
        <dbReference type="PROSITE" id="PS50893"/>
    </source>
</evidence>
<gene>
    <name evidence="6" type="ORF">EGT51_09470</name>
</gene>
<dbReference type="InterPro" id="IPR003593">
    <property type="entry name" value="AAA+_ATPase"/>
</dbReference>
<feature type="domain" description="ABC transporter" evidence="5">
    <location>
        <begin position="29"/>
        <end position="263"/>
    </location>
</feature>
<dbReference type="PROSITE" id="PS50893">
    <property type="entry name" value="ABC_TRANSPORTER_2"/>
    <property type="match status" value="1"/>
</dbReference>
<comment type="caution">
    <text evidence="6">The sequence shown here is derived from an EMBL/GenBank/DDBJ whole genome shotgun (WGS) entry which is preliminary data.</text>
</comment>
<dbReference type="GO" id="GO:0005524">
    <property type="term" value="F:ATP binding"/>
    <property type="evidence" value="ECO:0007669"/>
    <property type="project" value="UniProtKB-KW"/>
</dbReference>
<evidence type="ECO:0000313" key="6">
    <source>
        <dbReference type="EMBL" id="TGD18131.1"/>
    </source>
</evidence>
<dbReference type="SMART" id="SM00382">
    <property type="entry name" value="AAA"/>
    <property type="match status" value="1"/>
</dbReference>
<sequence length="324" mass="36000">MIPVTEPIITIDHVSFDYVTYTKQSGLSGSWHDLFHRQKQRVPAVQNVSLQVAPGEILGLLGANGAGKTTLIKLMTGILPVRAGSLQLLDDQHPFQKRPAFLRRIGVMLSQKSQLAWDLPPLDTLVLLREIYQVPHDRFTDWLAFLTDQLAVTAQLKVPVRKLSLGQRIKFELICALIHTPEILFLDEPTIGIDVSSQANIYRFLQQLNRDTQMTIILTSHNTKDIEALAQRVAVINHGRKIFEGTPNGLIAQYASAATLEVVTDAPLTTLPAHVTQVADSQYLVDAAALTTLPIDPQHILSVHRRNGNLDDILTRLFSQEVAP</sequence>
<proteinExistence type="inferred from homology"/>
<keyword evidence="2" id="KW-0813">Transport</keyword>
<dbReference type="PANTHER" id="PTHR42711">
    <property type="entry name" value="ABC TRANSPORTER ATP-BINDING PROTEIN"/>
    <property type="match status" value="1"/>
</dbReference>
<organism evidence="6 7">
    <name type="scientific">Levilactobacillus suantsaiihabitans</name>
    <dbReference type="NCBI Taxonomy" id="2487722"/>
    <lineage>
        <taxon>Bacteria</taxon>
        <taxon>Bacillati</taxon>
        <taxon>Bacillota</taxon>
        <taxon>Bacilli</taxon>
        <taxon>Lactobacillales</taxon>
        <taxon>Lactobacillaceae</taxon>
        <taxon>Levilactobacillus</taxon>
    </lineage>
</organism>
<dbReference type="AlphaFoldDB" id="A0A4Z0J6E3"/>
<dbReference type="GO" id="GO:0016887">
    <property type="term" value="F:ATP hydrolysis activity"/>
    <property type="evidence" value="ECO:0007669"/>
    <property type="project" value="InterPro"/>
</dbReference>
<keyword evidence="7" id="KW-1185">Reference proteome</keyword>
<evidence type="ECO:0000256" key="2">
    <source>
        <dbReference type="ARBA" id="ARBA00022448"/>
    </source>
</evidence>
<dbReference type="SUPFAM" id="SSF52540">
    <property type="entry name" value="P-loop containing nucleoside triphosphate hydrolases"/>
    <property type="match status" value="1"/>
</dbReference>
<reference evidence="6 7" key="1">
    <citation type="submission" date="2018-10" db="EMBL/GenBank/DDBJ databases">
        <title>Lactobacillus sp. R7 and Lactobacillus sp. R19 isolated from fermented mustard green product of Taiwan.</title>
        <authorList>
            <person name="Lin S.-T."/>
        </authorList>
    </citation>
    <scope>NUCLEOTIDE SEQUENCE [LARGE SCALE GENOMIC DNA]</scope>
    <source>
        <strain evidence="6 7">BCRC 81129</strain>
    </source>
</reference>
<evidence type="ECO:0000256" key="3">
    <source>
        <dbReference type="ARBA" id="ARBA00022741"/>
    </source>
</evidence>
<evidence type="ECO:0000256" key="1">
    <source>
        <dbReference type="ARBA" id="ARBA00005417"/>
    </source>
</evidence>
<dbReference type="EMBL" id="RKLX01000016">
    <property type="protein sequence ID" value="TGD18131.1"/>
    <property type="molecule type" value="Genomic_DNA"/>
</dbReference>
<protein>
    <submittedName>
        <fullName evidence="6">ATP-binding cassette domain-containing protein</fullName>
    </submittedName>
</protein>
<dbReference type="InterPro" id="IPR027417">
    <property type="entry name" value="P-loop_NTPase"/>
</dbReference>
<dbReference type="Pfam" id="PF00005">
    <property type="entry name" value="ABC_tran"/>
    <property type="match status" value="1"/>
</dbReference>
<dbReference type="PANTHER" id="PTHR42711:SF5">
    <property type="entry name" value="ABC TRANSPORTER ATP-BINDING PROTEIN NATA"/>
    <property type="match status" value="1"/>
</dbReference>
<dbReference type="InterPro" id="IPR003439">
    <property type="entry name" value="ABC_transporter-like_ATP-bd"/>
</dbReference>
<accession>A0A4Z0J6E3</accession>
<comment type="similarity">
    <text evidence="1">Belongs to the ABC transporter superfamily.</text>
</comment>
<dbReference type="InterPro" id="IPR050763">
    <property type="entry name" value="ABC_transporter_ATP-binding"/>
</dbReference>